<feature type="region of interest" description="Disordered" evidence="1">
    <location>
        <begin position="116"/>
        <end position="135"/>
    </location>
</feature>
<evidence type="ECO:0000313" key="3">
    <source>
        <dbReference type="Proteomes" id="UP000637769"/>
    </source>
</evidence>
<evidence type="ECO:0000256" key="1">
    <source>
        <dbReference type="SAM" id="MobiDB-lite"/>
    </source>
</evidence>
<proteinExistence type="predicted"/>
<evidence type="ECO:0000313" key="2">
    <source>
        <dbReference type="EMBL" id="GGC19056.1"/>
    </source>
</evidence>
<sequence>MSADPEKEAIRSLRAVAKLKGTLEAENAALKAGRPEAVAALLAEKARNIDALDAALLRFAEAGGDRKQLDASIAEFGQLINENQTLLESSVEAQTQFIQLIFSNADDEEAKGYGATGRYATTSSQGGGLTLQSDI</sequence>
<accession>A0ABQ1L747</accession>
<dbReference type="Proteomes" id="UP000637769">
    <property type="component" value="Unassembled WGS sequence"/>
</dbReference>
<keyword evidence="3" id="KW-1185">Reference proteome</keyword>
<protein>
    <recommendedName>
        <fullName evidence="4">FlgN protein</fullName>
    </recommendedName>
</protein>
<evidence type="ECO:0008006" key="4">
    <source>
        <dbReference type="Google" id="ProtNLM"/>
    </source>
</evidence>
<dbReference type="EMBL" id="BMCH01000001">
    <property type="protein sequence ID" value="GGC19056.1"/>
    <property type="molecule type" value="Genomic_DNA"/>
</dbReference>
<name>A0ABQ1L747_9PROT</name>
<organism evidence="2 3">
    <name type="scientific">Asaia siamensis</name>
    <dbReference type="NCBI Taxonomy" id="110479"/>
    <lineage>
        <taxon>Bacteria</taxon>
        <taxon>Pseudomonadati</taxon>
        <taxon>Pseudomonadota</taxon>
        <taxon>Alphaproteobacteria</taxon>
        <taxon>Acetobacterales</taxon>
        <taxon>Acetobacteraceae</taxon>
        <taxon>Asaia</taxon>
    </lineage>
</organism>
<comment type="caution">
    <text evidence="2">The sequence shown here is derived from an EMBL/GenBank/DDBJ whole genome shotgun (WGS) entry which is preliminary data.</text>
</comment>
<dbReference type="RefSeq" id="WP_188424450.1">
    <property type="nucleotide sequence ID" value="NZ_BMCH01000001.1"/>
</dbReference>
<feature type="compositionally biased region" description="Polar residues" evidence="1">
    <location>
        <begin position="119"/>
        <end position="135"/>
    </location>
</feature>
<gene>
    <name evidence="2" type="ORF">GCM10007207_00380</name>
</gene>
<reference evidence="3" key="1">
    <citation type="journal article" date="2019" name="Int. J. Syst. Evol. Microbiol.">
        <title>The Global Catalogue of Microorganisms (GCM) 10K type strain sequencing project: providing services to taxonomists for standard genome sequencing and annotation.</title>
        <authorList>
            <consortium name="The Broad Institute Genomics Platform"/>
            <consortium name="The Broad Institute Genome Sequencing Center for Infectious Disease"/>
            <person name="Wu L."/>
            <person name="Ma J."/>
        </authorList>
    </citation>
    <scope>NUCLEOTIDE SEQUENCE [LARGE SCALE GENOMIC DNA]</scope>
    <source>
        <strain evidence="3">CCM 7132</strain>
    </source>
</reference>